<dbReference type="SUPFAM" id="SSF52540">
    <property type="entry name" value="P-loop containing nucleoside triphosphate hydrolases"/>
    <property type="match status" value="1"/>
</dbReference>
<dbReference type="FunFam" id="1.10.8.60:FF:000013">
    <property type="entry name" value="DNA polymerase III subunit gamma/tau"/>
    <property type="match status" value="1"/>
</dbReference>
<dbReference type="InterPro" id="IPR005790">
    <property type="entry name" value="DNA_polIII_delta"/>
</dbReference>
<dbReference type="GO" id="GO:0009360">
    <property type="term" value="C:DNA polymerase III complex"/>
    <property type="evidence" value="ECO:0007669"/>
    <property type="project" value="InterPro"/>
</dbReference>
<dbReference type="InterPro" id="IPR003593">
    <property type="entry name" value="AAA+_ATPase"/>
</dbReference>
<dbReference type="NCBIfam" id="TIGR02397">
    <property type="entry name" value="dnaX_nterm"/>
    <property type="match status" value="1"/>
</dbReference>
<reference evidence="14 15" key="1">
    <citation type="journal article" date="2013" name="PLoS ONE">
        <title>Cultivation and Complete Genome Sequencing of Gloeobacter kilaueensis sp. nov., from a Lava Cave in Kilauea Caldera, Hawai'i.</title>
        <authorList>
            <person name="Saw J.H."/>
            <person name="Schatz M."/>
            <person name="Brown M.V."/>
            <person name="Kunkel D.D."/>
            <person name="Foster J.S."/>
            <person name="Shick H."/>
            <person name="Christensen S."/>
            <person name="Hou S."/>
            <person name="Wan X."/>
            <person name="Donachie S.P."/>
        </authorList>
    </citation>
    <scope>NUCLEOTIDE SEQUENCE [LARGE SCALE GENOMIC DNA]</scope>
    <source>
        <strain evidence="15">JS</strain>
    </source>
</reference>
<keyword evidence="5" id="KW-0479">Metal-binding</keyword>
<dbReference type="Pfam" id="PF13177">
    <property type="entry name" value="DNA_pol3_delta2"/>
    <property type="match status" value="1"/>
</dbReference>
<dbReference type="GO" id="GO:0046872">
    <property type="term" value="F:metal ion binding"/>
    <property type="evidence" value="ECO:0007669"/>
    <property type="project" value="UniProtKB-KW"/>
</dbReference>
<keyword evidence="6 11" id="KW-0547">Nucleotide-binding</keyword>
<dbReference type="Gene3D" id="1.10.8.60">
    <property type="match status" value="1"/>
</dbReference>
<keyword evidence="4 11" id="KW-0235">DNA replication</keyword>
<keyword evidence="7" id="KW-0862">Zinc</keyword>
<dbReference type="EMBL" id="CP003587">
    <property type="protein sequence ID" value="AGY58265.1"/>
    <property type="molecule type" value="Genomic_DNA"/>
</dbReference>
<dbReference type="InterPro" id="IPR045085">
    <property type="entry name" value="HLD_clamp_pol_III_gamma_tau"/>
</dbReference>
<comment type="catalytic activity">
    <reaction evidence="10 11">
        <text>DNA(n) + a 2'-deoxyribonucleoside 5'-triphosphate = DNA(n+1) + diphosphate</text>
        <dbReference type="Rhea" id="RHEA:22508"/>
        <dbReference type="Rhea" id="RHEA-COMP:17339"/>
        <dbReference type="Rhea" id="RHEA-COMP:17340"/>
        <dbReference type="ChEBI" id="CHEBI:33019"/>
        <dbReference type="ChEBI" id="CHEBI:61560"/>
        <dbReference type="ChEBI" id="CHEBI:173112"/>
        <dbReference type="EC" id="2.7.7.7"/>
    </reaction>
</comment>
<comment type="function">
    <text evidence="11">DNA polymerase III is a complex, multichain enzyme responsible for most of the replicative synthesis in bacteria. This DNA polymerase also exhibits 3' to 5' exonuclease activity.</text>
</comment>
<dbReference type="NCBIfam" id="TIGR01128">
    <property type="entry name" value="holA"/>
    <property type="match status" value="1"/>
</dbReference>
<keyword evidence="3 11" id="KW-0548">Nucleotidyltransferase</keyword>
<evidence type="ECO:0000256" key="12">
    <source>
        <dbReference type="SAM" id="MobiDB-lite"/>
    </source>
</evidence>
<evidence type="ECO:0000256" key="2">
    <source>
        <dbReference type="ARBA" id="ARBA00022679"/>
    </source>
</evidence>
<dbReference type="Proteomes" id="UP000017396">
    <property type="component" value="Chromosome"/>
</dbReference>
<dbReference type="InterPro" id="IPR008921">
    <property type="entry name" value="DNA_pol3_clamp-load_cplx_C"/>
</dbReference>
<dbReference type="Pfam" id="PF22608">
    <property type="entry name" value="DNAX_ATPase_lid"/>
    <property type="match status" value="1"/>
</dbReference>
<dbReference type="Gene3D" id="3.40.50.300">
    <property type="entry name" value="P-loop containing nucleotide triphosphate hydrolases"/>
    <property type="match status" value="1"/>
</dbReference>
<comment type="similarity">
    <text evidence="1 11">Belongs to the DnaX/STICHEL family.</text>
</comment>
<dbReference type="CDD" id="cd18137">
    <property type="entry name" value="HLD_clamp_pol_III_gamma_tau"/>
    <property type="match status" value="1"/>
</dbReference>
<evidence type="ECO:0000256" key="6">
    <source>
        <dbReference type="ARBA" id="ARBA00022741"/>
    </source>
</evidence>
<dbReference type="Pfam" id="PF12169">
    <property type="entry name" value="DNA_pol3_gamma3"/>
    <property type="match status" value="1"/>
</dbReference>
<dbReference type="SMART" id="SM00382">
    <property type="entry name" value="AAA"/>
    <property type="match status" value="1"/>
</dbReference>
<evidence type="ECO:0000256" key="5">
    <source>
        <dbReference type="ARBA" id="ARBA00022723"/>
    </source>
</evidence>
<feature type="domain" description="AAA+ ATPase" evidence="13">
    <location>
        <begin position="37"/>
        <end position="179"/>
    </location>
</feature>
<evidence type="ECO:0000256" key="1">
    <source>
        <dbReference type="ARBA" id="ARBA00006360"/>
    </source>
</evidence>
<feature type="compositionally biased region" description="Pro residues" evidence="12">
    <location>
        <begin position="521"/>
        <end position="561"/>
    </location>
</feature>
<dbReference type="OrthoDB" id="9810148at2"/>
<gene>
    <name evidence="11 14" type="primary">dnaX</name>
    <name evidence="14" type="ORF">GKIL_2019</name>
</gene>
<dbReference type="AlphaFoldDB" id="U5QKQ9"/>
<dbReference type="NCBIfam" id="NF011510">
    <property type="entry name" value="PRK14948.1"/>
    <property type="match status" value="1"/>
</dbReference>
<organism evidence="14 15">
    <name type="scientific">Gloeobacter kilaueensis (strain ATCC BAA-2537 / CCAP 1431/1 / ULC 316 / JS1)</name>
    <dbReference type="NCBI Taxonomy" id="1183438"/>
    <lineage>
        <taxon>Bacteria</taxon>
        <taxon>Bacillati</taxon>
        <taxon>Cyanobacteriota</taxon>
        <taxon>Cyanophyceae</taxon>
        <taxon>Gloeobacterales</taxon>
        <taxon>Gloeobacteraceae</taxon>
        <taxon>Gloeobacter</taxon>
    </lineage>
</organism>
<dbReference type="NCBIfam" id="NF004046">
    <property type="entry name" value="PRK05563.1"/>
    <property type="match status" value="1"/>
</dbReference>
<evidence type="ECO:0000256" key="9">
    <source>
        <dbReference type="ARBA" id="ARBA00022932"/>
    </source>
</evidence>
<sequence length="616" mass="66255">MVYEPLHHKYRPQRFGDVVGQGPIIATLTNALKTNRIANAYLFTGSRGTGKTTTARLIAKALNCIAGPTPDPCGSCEQCLAIAGGSALDVIEIDAASNTGVDNIRELIERAQFAPVQSRRKIYILDEVHMLSSAAFNCLLKTLEEPPAHVTFVLATTDPQKVLPTVISRCQRFDFRRIPLTEMVDHLEAIAFKENINVETEALELVAQIAQGGLRDAESLLDQLALLDGVIDAERVWQLVGAVPERELLALVDSIQAADSTALIEQVRRLLDSGKEPLQVLQDLLGFYRDLLIALTAPDRRDLVALTAPTWQQLVERAKFYSAAQLLALQERLRQAEPQIKASTQPRLWLEVSLLSLLAPPAERTETPARPLPSPAPKPPATATAPPPASIPASKPAVPPPPAPPSPAPPAPPPAASPPPPPPPPTSAPPPAIPATPALLRDRWQEWLRLIPQPTQSLMSSSFCYEQTARQVVIGFNSAALVKRASEPKRLKQIQEVLQQFLGTAVDIKFAVGKEPQVAPSAPPPPADSYTPPPVSFSPPASAPPEPAPPPAVSPPLPEPRSPQTIEEPDELDRAAHGLAEFFNGAVVNFDGETSDEPAPASAPPPVIDEEDDLPF</sequence>
<dbReference type="InterPro" id="IPR027417">
    <property type="entry name" value="P-loop_NTPase"/>
</dbReference>
<keyword evidence="9 11" id="KW-0239">DNA-directed DNA polymerase</keyword>
<evidence type="ECO:0000256" key="7">
    <source>
        <dbReference type="ARBA" id="ARBA00022833"/>
    </source>
</evidence>
<evidence type="ECO:0000256" key="4">
    <source>
        <dbReference type="ARBA" id="ARBA00022705"/>
    </source>
</evidence>
<dbReference type="InterPro" id="IPR050238">
    <property type="entry name" value="DNA_Rep/Repair_Clamp_Loader"/>
</dbReference>
<dbReference type="HOGENOM" id="CLU_006229_3_5_3"/>
<feature type="region of interest" description="Disordered" evidence="12">
    <location>
        <begin position="516"/>
        <end position="577"/>
    </location>
</feature>
<keyword evidence="8 11" id="KW-0067">ATP-binding</keyword>
<feature type="compositionally biased region" description="Pro residues" evidence="12">
    <location>
        <begin position="397"/>
        <end position="434"/>
    </location>
</feature>
<dbReference type="PANTHER" id="PTHR11669:SF0">
    <property type="entry name" value="PROTEIN STICHEL-LIKE 2"/>
    <property type="match status" value="1"/>
</dbReference>
<dbReference type="EC" id="2.7.7.7" evidence="11"/>
<dbReference type="eggNOG" id="COG2812">
    <property type="taxonomic scope" value="Bacteria"/>
</dbReference>
<feature type="region of interest" description="Disordered" evidence="12">
    <location>
        <begin position="363"/>
        <end position="435"/>
    </location>
</feature>
<dbReference type="FunFam" id="3.40.50.300:FF:000014">
    <property type="entry name" value="DNA polymerase III subunit gamma/tau"/>
    <property type="match status" value="1"/>
</dbReference>
<evidence type="ECO:0000313" key="14">
    <source>
        <dbReference type="EMBL" id="AGY58265.1"/>
    </source>
</evidence>
<dbReference type="STRING" id="1183438.GKIL_2019"/>
<keyword evidence="2 11" id="KW-0808">Transferase</keyword>
<dbReference type="KEGG" id="glj:GKIL_2019"/>
<dbReference type="GO" id="GO:0003677">
    <property type="term" value="F:DNA binding"/>
    <property type="evidence" value="ECO:0007669"/>
    <property type="project" value="InterPro"/>
</dbReference>
<evidence type="ECO:0000313" key="15">
    <source>
        <dbReference type="Proteomes" id="UP000017396"/>
    </source>
</evidence>
<dbReference type="PANTHER" id="PTHR11669">
    <property type="entry name" value="REPLICATION FACTOR C / DNA POLYMERASE III GAMMA-TAU SUBUNIT"/>
    <property type="match status" value="1"/>
</dbReference>
<dbReference type="GO" id="GO:0003887">
    <property type="term" value="F:DNA-directed DNA polymerase activity"/>
    <property type="evidence" value="ECO:0007669"/>
    <property type="project" value="UniProtKB-KW"/>
</dbReference>
<name>U5QKQ9_GLOK1</name>
<proteinExistence type="inferred from homology"/>
<evidence type="ECO:0000256" key="10">
    <source>
        <dbReference type="ARBA" id="ARBA00049244"/>
    </source>
</evidence>
<evidence type="ECO:0000256" key="8">
    <source>
        <dbReference type="ARBA" id="ARBA00022840"/>
    </source>
</evidence>
<evidence type="ECO:0000256" key="3">
    <source>
        <dbReference type="ARBA" id="ARBA00022695"/>
    </source>
</evidence>
<keyword evidence="15" id="KW-1185">Reference proteome</keyword>
<evidence type="ECO:0000259" key="13">
    <source>
        <dbReference type="SMART" id="SM00382"/>
    </source>
</evidence>
<feature type="compositionally biased region" description="Pro residues" evidence="12">
    <location>
        <begin position="370"/>
        <end position="390"/>
    </location>
</feature>
<dbReference type="Gene3D" id="1.20.272.10">
    <property type="match status" value="1"/>
</dbReference>
<protein>
    <recommendedName>
        <fullName evidence="11">DNA polymerase III subunit gamma/tau</fullName>
        <ecNumber evidence="11">2.7.7.7</ecNumber>
    </recommendedName>
</protein>
<accession>U5QKQ9</accession>
<feature type="region of interest" description="Disordered" evidence="12">
    <location>
        <begin position="590"/>
        <end position="616"/>
    </location>
</feature>
<dbReference type="InterPro" id="IPR022754">
    <property type="entry name" value="DNA_pol_III_gamma-3"/>
</dbReference>
<dbReference type="SUPFAM" id="SSF48019">
    <property type="entry name" value="post-AAA+ oligomerization domain-like"/>
    <property type="match status" value="1"/>
</dbReference>
<dbReference type="GO" id="GO:0005524">
    <property type="term" value="F:ATP binding"/>
    <property type="evidence" value="ECO:0007669"/>
    <property type="project" value="UniProtKB-KW"/>
</dbReference>
<dbReference type="GO" id="GO:0006261">
    <property type="term" value="P:DNA-templated DNA replication"/>
    <property type="evidence" value="ECO:0007669"/>
    <property type="project" value="TreeGrafter"/>
</dbReference>
<comment type="subunit">
    <text evidence="11">DNA polymerase III contains a core (composed of alpha, epsilon and theta chains) that associates with a tau subunit. This core dimerizes to form the POLIII' complex. PolIII' associates with the gamma complex (composed of gamma, delta, delta', psi and chi chains) and with the beta chain to form the complete DNA polymerase III complex.</text>
</comment>
<dbReference type="CDD" id="cd00009">
    <property type="entry name" value="AAA"/>
    <property type="match status" value="1"/>
</dbReference>
<dbReference type="InterPro" id="IPR012763">
    <property type="entry name" value="DNA_pol_III_sug/sutau_N"/>
</dbReference>
<dbReference type="RefSeq" id="WP_023173393.1">
    <property type="nucleotide sequence ID" value="NC_022600.1"/>
</dbReference>
<dbReference type="PATRIC" id="fig|1183438.3.peg.1981"/>
<evidence type="ECO:0000256" key="11">
    <source>
        <dbReference type="RuleBase" id="RU364063"/>
    </source>
</evidence>